<dbReference type="EMBL" id="VDGE01000009">
    <property type="protein sequence ID" value="TNC75075.1"/>
    <property type="molecule type" value="Genomic_DNA"/>
</dbReference>
<gene>
    <name evidence="3" type="ORF">FHI69_20620</name>
</gene>
<dbReference type="RefSeq" id="WP_139091832.1">
    <property type="nucleotide sequence ID" value="NZ_VDGE01000009.1"/>
</dbReference>
<dbReference type="PANTHER" id="PTHR43236">
    <property type="entry name" value="ANTITOXIN HIGA1"/>
    <property type="match status" value="1"/>
</dbReference>
<dbReference type="InterPro" id="IPR001387">
    <property type="entry name" value="Cro/C1-type_HTH"/>
</dbReference>
<sequence>MSSNLIISNDRQARETGALIDQLNQALSSDQVLKSIVEGLPRELIDGVRRSLTSERTELQDTLEAYHEAKKGNIESLKSRAENDLGDFLVVARIAKGWSQKDLAKNLGLPEQSIQRYEADRYRSISLANYLRFARVLSIRLSADLLAPFARGFLPSFENTEKEAQKVLKHAREHGWLQNKDESDENCFNQLVRHITDHVEMHGTPSLLRTGLNVVDHSTDWLLLCWKAQITRRAKEIMESTKLKYRPLDVSWIMDLARLSLLDDGPLRARDLLLEHGIILIIEPQIAGMKVDGAAFLIDQIPVIGMTLLRDTLDNFWFTLLHEVGHIILHYRTGLTAGFFDDTEFTDVDELEQEANKFAANVLIPEEQWSRSPARISKTSGPIEHFAEQLGISAAIVFGRIRLERKNYSIFSDKIGRGKVHKLFFPAGGHK</sequence>
<reference evidence="3 4" key="1">
    <citation type="submission" date="2019-06" db="EMBL/GenBank/DDBJ databases">
        <title>Genome sequence of Janthinobacterium lividum UCD_MED1.</title>
        <authorList>
            <person name="De Leon M.E."/>
            <person name="Jospin G."/>
        </authorList>
    </citation>
    <scope>NUCLEOTIDE SEQUENCE [LARGE SCALE GENOMIC DNA]</scope>
    <source>
        <strain evidence="3 4">UCD_MED1</strain>
    </source>
</reference>
<dbReference type="CDD" id="cd00093">
    <property type="entry name" value="HTH_XRE"/>
    <property type="match status" value="1"/>
</dbReference>
<proteinExistence type="inferred from homology"/>
<dbReference type="Pfam" id="PF06114">
    <property type="entry name" value="Peptidase_M78"/>
    <property type="match status" value="1"/>
</dbReference>
<dbReference type="SUPFAM" id="SSF47413">
    <property type="entry name" value="lambda repressor-like DNA-binding domains"/>
    <property type="match status" value="1"/>
</dbReference>
<dbReference type="Proteomes" id="UP000305681">
    <property type="component" value="Unassembled WGS sequence"/>
</dbReference>
<dbReference type="AlphaFoldDB" id="A0A5C4NMF8"/>
<comment type="similarity">
    <text evidence="1">Belongs to the short-chain fatty acyl-CoA assimilation regulator (ScfR) family.</text>
</comment>
<evidence type="ECO:0000256" key="1">
    <source>
        <dbReference type="ARBA" id="ARBA00007227"/>
    </source>
</evidence>
<evidence type="ECO:0000313" key="4">
    <source>
        <dbReference type="Proteomes" id="UP000305681"/>
    </source>
</evidence>
<dbReference type="InterPro" id="IPR010359">
    <property type="entry name" value="IrrE_HExxH"/>
</dbReference>
<dbReference type="InterPro" id="IPR010982">
    <property type="entry name" value="Lambda_DNA-bd_dom_sf"/>
</dbReference>
<dbReference type="GO" id="GO:0003677">
    <property type="term" value="F:DNA binding"/>
    <property type="evidence" value="ECO:0007669"/>
    <property type="project" value="InterPro"/>
</dbReference>
<name>A0A5C4NMF8_9BURK</name>
<accession>A0A5C4NMF8</accession>
<organism evidence="3 4">
    <name type="scientific">Janthinobacterium lividum</name>
    <dbReference type="NCBI Taxonomy" id="29581"/>
    <lineage>
        <taxon>Bacteria</taxon>
        <taxon>Pseudomonadati</taxon>
        <taxon>Pseudomonadota</taxon>
        <taxon>Betaproteobacteria</taxon>
        <taxon>Burkholderiales</taxon>
        <taxon>Oxalobacteraceae</taxon>
        <taxon>Janthinobacterium</taxon>
    </lineage>
</organism>
<dbReference type="PANTHER" id="PTHR43236:SF1">
    <property type="entry name" value="BLL7220 PROTEIN"/>
    <property type="match status" value="1"/>
</dbReference>
<dbReference type="SMART" id="SM00530">
    <property type="entry name" value="HTH_XRE"/>
    <property type="match status" value="1"/>
</dbReference>
<protein>
    <submittedName>
        <fullName evidence="3">ImmA/IrrE family metallo-endopeptidase</fullName>
    </submittedName>
</protein>
<dbReference type="Gene3D" id="1.10.260.40">
    <property type="entry name" value="lambda repressor-like DNA-binding domains"/>
    <property type="match status" value="1"/>
</dbReference>
<dbReference type="Gene3D" id="1.10.10.2910">
    <property type="match status" value="1"/>
</dbReference>
<dbReference type="PROSITE" id="PS50943">
    <property type="entry name" value="HTH_CROC1"/>
    <property type="match status" value="1"/>
</dbReference>
<evidence type="ECO:0000259" key="2">
    <source>
        <dbReference type="PROSITE" id="PS50943"/>
    </source>
</evidence>
<feature type="domain" description="HTH cro/C1-type" evidence="2">
    <location>
        <begin position="89"/>
        <end position="146"/>
    </location>
</feature>
<dbReference type="Pfam" id="PF01381">
    <property type="entry name" value="HTH_3"/>
    <property type="match status" value="1"/>
</dbReference>
<evidence type="ECO:0000313" key="3">
    <source>
        <dbReference type="EMBL" id="TNC75075.1"/>
    </source>
</evidence>
<dbReference type="InterPro" id="IPR052345">
    <property type="entry name" value="Rad_response_metalloprotease"/>
</dbReference>
<comment type="caution">
    <text evidence="3">The sequence shown here is derived from an EMBL/GenBank/DDBJ whole genome shotgun (WGS) entry which is preliminary data.</text>
</comment>